<evidence type="ECO:0008006" key="2">
    <source>
        <dbReference type="Google" id="ProtNLM"/>
    </source>
</evidence>
<organism evidence="1">
    <name type="scientific">marine metagenome</name>
    <dbReference type="NCBI Taxonomy" id="408172"/>
    <lineage>
        <taxon>unclassified sequences</taxon>
        <taxon>metagenomes</taxon>
        <taxon>ecological metagenomes</taxon>
    </lineage>
</organism>
<gene>
    <name evidence="1" type="ORF">METZ01_LOCUS438160</name>
</gene>
<protein>
    <recommendedName>
        <fullName evidence="2">Epimerase</fullName>
    </recommendedName>
</protein>
<accession>A0A382YPT1</accession>
<dbReference type="AlphaFoldDB" id="A0A382YPT1"/>
<feature type="non-terminal residue" evidence="1">
    <location>
        <position position="1"/>
    </location>
</feature>
<sequence length="136" mass="15068">RYGIIHDIIQKIYHGKTIDLTMGHVNQIWQGDANGYLARMFPMCSYPAKIVNLTGPEVLSVRRIAEQAGAILGKTPVFSGTESETALLGDTKELYQHFESPAVSSDQMIAWVAHWVAIEGRSIGKPTKYESRTGSF</sequence>
<dbReference type="EMBL" id="UINC01177582">
    <property type="protein sequence ID" value="SVD85306.1"/>
    <property type="molecule type" value="Genomic_DNA"/>
</dbReference>
<reference evidence="1" key="1">
    <citation type="submission" date="2018-05" db="EMBL/GenBank/DDBJ databases">
        <authorList>
            <person name="Lanie J.A."/>
            <person name="Ng W.-L."/>
            <person name="Kazmierczak K.M."/>
            <person name="Andrzejewski T.M."/>
            <person name="Davidsen T.M."/>
            <person name="Wayne K.J."/>
            <person name="Tettelin H."/>
            <person name="Glass J.I."/>
            <person name="Rusch D."/>
            <person name="Podicherti R."/>
            <person name="Tsui H.-C.T."/>
            <person name="Winkler M.E."/>
        </authorList>
    </citation>
    <scope>NUCLEOTIDE SEQUENCE</scope>
</reference>
<evidence type="ECO:0000313" key="1">
    <source>
        <dbReference type="EMBL" id="SVD85306.1"/>
    </source>
</evidence>
<name>A0A382YPT1_9ZZZZ</name>
<proteinExistence type="predicted"/>